<dbReference type="PANTHER" id="PTHR46880">
    <property type="entry name" value="RAS-ASSOCIATING DOMAIN-CONTAINING PROTEIN"/>
    <property type="match status" value="1"/>
</dbReference>
<protein>
    <submittedName>
        <fullName evidence="1">18354_t:CDS:1</fullName>
    </submittedName>
</protein>
<reference evidence="1" key="1">
    <citation type="submission" date="2022-08" db="EMBL/GenBank/DDBJ databases">
        <authorList>
            <person name="Kallberg Y."/>
            <person name="Tangrot J."/>
            <person name="Rosling A."/>
        </authorList>
    </citation>
    <scope>NUCLEOTIDE SEQUENCE</scope>
    <source>
        <strain evidence="1">Wild A</strain>
    </source>
</reference>
<feature type="non-terminal residue" evidence="1">
    <location>
        <position position="1"/>
    </location>
</feature>
<evidence type="ECO:0000313" key="2">
    <source>
        <dbReference type="Proteomes" id="UP001153678"/>
    </source>
</evidence>
<gene>
    <name evidence="1" type="ORF">FWILDA_LOCUS19172</name>
</gene>
<name>A0A9W4TC82_9GLOM</name>
<dbReference type="PANTHER" id="PTHR46880:SF5">
    <property type="entry name" value="DUF4371 DOMAIN-CONTAINING PROTEIN"/>
    <property type="match status" value="1"/>
</dbReference>
<organism evidence="1 2">
    <name type="scientific">Funneliformis geosporum</name>
    <dbReference type="NCBI Taxonomy" id="1117311"/>
    <lineage>
        <taxon>Eukaryota</taxon>
        <taxon>Fungi</taxon>
        <taxon>Fungi incertae sedis</taxon>
        <taxon>Mucoromycota</taxon>
        <taxon>Glomeromycotina</taxon>
        <taxon>Glomeromycetes</taxon>
        <taxon>Glomerales</taxon>
        <taxon>Glomeraceae</taxon>
        <taxon>Funneliformis</taxon>
    </lineage>
</organism>
<proteinExistence type="predicted"/>
<feature type="non-terminal residue" evidence="1">
    <location>
        <position position="131"/>
    </location>
</feature>
<dbReference type="AlphaFoldDB" id="A0A9W4TC82"/>
<sequence>KEHVKCKDHIEAEKLETARLPLRLLPFIIEMMKESGIPHISDAFGIMIDKSTDITTTKYLDIYASYVAKNRTFKTHFLCLLPLTDCDAETFASDGASVMLGKDEGIAAKLSRVCTYPLIVNHYVTHRLALA</sequence>
<dbReference type="Proteomes" id="UP001153678">
    <property type="component" value="Unassembled WGS sequence"/>
</dbReference>
<dbReference type="EMBL" id="CAMKVN010021883">
    <property type="protein sequence ID" value="CAI2199635.1"/>
    <property type="molecule type" value="Genomic_DNA"/>
</dbReference>
<keyword evidence="2" id="KW-1185">Reference proteome</keyword>
<comment type="caution">
    <text evidence="1">The sequence shown here is derived from an EMBL/GenBank/DDBJ whole genome shotgun (WGS) entry which is preliminary data.</text>
</comment>
<evidence type="ECO:0000313" key="1">
    <source>
        <dbReference type="EMBL" id="CAI2199635.1"/>
    </source>
</evidence>
<accession>A0A9W4TC82</accession>
<dbReference type="OrthoDB" id="2394878at2759"/>